<dbReference type="InterPro" id="IPR003661">
    <property type="entry name" value="HisK_dim/P_dom"/>
</dbReference>
<dbReference type="SUPFAM" id="SSF55874">
    <property type="entry name" value="ATPase domain of HSP90 chaperone/DNA topoisomerase II/histidine kinase"/>
    <property type="match status" value="1"/>
</dbReference>
<evidence type="ECO:0000256" key="8">
    <source>
        <dbReference type="SAM" id="Phobius"/>
    </source>
</evidence>
<dbReference type="InterPro" id="IPR004358">
    <property type="entry name" value="Sig_transdc_His_kin-like_C"/>
</dbReference>
<proteinExistence type="predicted"/>
<evidence type="ECO:0000313" key="12">
    <source>
        <dbReference type="Proteomes" id="UP001303946"/>
    </source>
</evidence>
<dbReference type="GO" id="GO:0004673">
    <property type="term" value="F:protein histidine kinase activity"/>
    <property type="evidence" value="ECO:0007669"/>
    <property type="project" value="UniProtKB-EC"/>
</dbReference>
<evidence type="ECO:0000256" key="2">
    <source>
        <dbReference type="ARBA" id="ARBA00012438"/>
    </source>
</evidence>
<dbReference type="Pfam" id="PF02518">
    <property type="entry name" value="HATPase_c"/>
    <property type="match status" value="1"/>
</dbReference>
<feature type="transmembrane region" description="Helical" evidence="8">
    <location>
        <begin position="69"/>
        <end position="88"/>
    </location>
</feature>
<feature type="transmembrane region" description="Helical" evidence="8">
    <location>
        <begin position="158"/>
        <end position="178"/>
    </location>
</feature>
<feature type="transmembrane region" description="Helical" evidence="8">
    <location>
        <begin position="184"/>
        <end position="202"/>
    </location>
</feature>
<evidence type="ECO:0000259" key="9">
    <source>
        <dbReference type="PROSITE" id="PS50109"/>
    </source>
</evidence>
<feature type="region of interest" description="Disordered" evidence="7">
    <location>
        <begin position="1"/>
        <end position="30"/>
    </location>
</feature>
<protein>
    <recommendedName>
        <fullName evidence="2">histidine kinase</fullName>
        <ecNumber evidence="2">2.7.13.3</ecNumber>
    </recommendedName>
</protein>
<dbReference type="EC" id="2.7.13.3" evidence="2"/>
<dbReference type="PANTHER" id="PTHR43047">
    <property type="entry name" value="TWO-COMPONENT HISTIDINE PROTEIN KINASE"/>
    <property type="match status" value="1"/>
</dbReference>
<dbReference type="Gene3D" id="3.40.50.2300">
    <property type="match status" value="1"/>
</dbReference>
<dbReference type="PRINTS" id="PR00344">
    <property type="entry name" value="BCTRLSENSOR"/>
</dbReference>
<evidence type="ECO:0000256" key="5">
    <source>
        <dbReference type="ARBA" id="ARBA00022777"/>
    </source>
</evidence>
<dbReference type="InterPro" id="IPR003594">
    <property type="entry name" value="HATPase_dom"/>
</dbReference>
<keyword evidence="8" id="KW-1133">Transmembrane helix</keyword>
<feature type="compositionally biased region" description="Polar residues" evidence="7">
    <location>
        <begin position="1"/>
        <end position="18"/>
    </location>
</feature>
<dbReference type="CDD" id="cd00156">
    <property type="entry name" value="REC"/>
    <property type="match status" value="1"/>
</dbReference>
<gene>
    <name evidence="11" type="ORF">RXV79_14125</name>
</gene>
<keyword evidence="3 6" id="KW-0597">Phosphoprotein</keyword>
<feature type="transmembrane region" description="Helical" evidence="8">
    <location>
        <begin position="45"/>
        <end position="63"/>
    </location>
</feature>
<evidence type="ECO:0000256" key="1">
    <source>
        <dbReference type="ARBA" id="ARBA00000085"/>
    </source>
</evidence>
<feature type="domain" description="Histidine kinase" evidence="9">
    <location>
        <begin position="245"/>
        <end position="458"/>
    </location>
</feature>
<feature type="modified residue" description="4-aspartylphosphate" evidence="6">
    <location>
        <position position="532"/>
    </location>
</feature>
<dbReference type="InterPro" id="IPR036890">
    <property type="entry name" value="HATPase_C_sf"/>
</dbReference>
<evidence type="ECO:0000256" key="6">
    <source>
        <dbReference type="PROSITE-ProRule" id="PRU00169"/>
    </source>
</evidence>
<name>A0ABZ0CSY4_9BURK</name>
<evidence type="ECO:0000256" key="3">
    <source>
        <dbReference type="ARBA" id="ARBA00022553"/>
    </source>
</evidence>
<dbReference type="Gene3D" id="1.10.287.130">
    <property type="match status" value="1"/>
</dbReference>
<feature type="domain" description="Response regulatory" evidence="10">
    <location>
        <begin position="481"/>
        <end position="598"/>
    </location>
</feature>
<keyword evidence="8" id="KW-0812">Transmembrane</keyword>
<sequence length="598" mass="66093">MRFQLSPSASTGIPQASSDEGPERRRERTRASQLMKLMRHGDVKVAVLAGLAVACWLSFLVWMPHGTGLWVWAGFVHAVQMAHAALYWSFKQAGRTALTQPSRWLHRYQAVVLLSAVSWGIAPALLIDDLRWVPTMPLVLLLLGLAAAGAHQVAAQRWAIYLWLVPLLTPLIAFMLYLGTPMTITIAPLVAAFLFACIYHASARHRLLMKELQTKLDNDALVRALRQQVVLVEQANREKSRFLASASHDLRQPMHALGLFTATLEKRLQGTALQPLVKNMIRSIDALEQSFTSMLDISKLDAGVIEPNLQPFPIRDLFRVLHMHCAGQAEELGLGLRFKAGGKIVMSDAHLLERVLSNLIHNAIRYTQEGGIVVVARTRADAISIEVWDTGIGIPEDELPKVFDEFYQVDNPGRDRSRGLGMGLAIVKRLVLLMGHQLEVSSKPGKGTVFRILIKATPFDEMDNIAVAADTVPSPIDESRTLLLIDDEESIRVGMSDLLQTWGYKVLTAATIQEACTEVRRHAGVIDIVISDLRLADGEDGIDAIERVRGVYGAPLPALLITGDTSPDEVKRVHSSGHQVLFKPVRTKELYAVLRSVP</sequence>
<evidence type="ECO:0000256" key="7">
    <source>
        <dbReference type="SAM" id="MobiDB-lite"/>
    </source>
</evidence>
<dbReference type="InterPro" id="IPR011006">
    <property type="entry name" value="CheY-like_superfamily"/>
</dbReference>
<keyword evidence="4 11" id="KW-0808">Transferase</keyword>
<dbReference type="SUPFAM" id="SSF47384">
    <property type="entry name" value="Homodimeric domain of signal transducing histidine kinase"/>
    <property type="match status" value="1"/>
</dbReference>
<keyword evidence="12" id="KW-1185">Reference proteome</keyword>
<dbReference type="SMART" id="SM00388">
    <property type="entry name" value="HisKA"/>
    <property type="match status" value="1"/>
</dbReference>
<evidence type="ECO:0000256" key="4">
    <source>
        <dbReference type="ARBA" id="ARBA00022679"/>
    </source>
</evidence>
<feature type="compositionally biased region" description="Basic and acidic residues" evidence="7">
    <location>
        <begin position="21"/>
        <end position="30"/>
    </location>
</feature>
<feature type="transmembrane region" description="Helical" evidence="8">
    <location>
        <begin position="132"/>
        <end position="151"/>
    </location>
</feature>
<dbReference type="Pfam" id="PF00512">
    <property type="entry name" value="HisKA"/>
    <property type="match status" value="1"/>
</dbReference>
<dbReference type="RefSeq" id="WP_316698311.1">
    <property type="nucleotide sequence ID" value="NZ_CP136336.1"/>
</dbReference>
<dbReference type="InterPro" id="IPR001789">
    <property type="entry name" value="Sig_transdc_resp-reg_receiver"/>
</dbReference>
<keyword evidence="5 11" id="KW-0418">Kinase</keyword>
<evidence type="ECO:0000313" key="11">
    <source>
        <dbReference type="EMBL" id="WOB06060.1"/>
    </source>
</evidence>
<feature type="transmembrane region" description="Helical" evidence="8">
    <location>
        <begin position="108"/>
        <end position="126"/>
    </location>
</feature>
<dbReference type="SMART" id="SM00387">
    <property type="entry name" value="HATPase_c"/>
    <property type="match status" value="1"/>
</dbReference>
<organism evidence="11 12">
    <name type="scientific">Piscinibacter gummiphilus</name>
    <dbReference type="NCBI Taxonomy" id="946333"/>
    <lineage>
        <taxon>Bacteria</taxon>
        <taxon>Pseudomonadati</taxon>
        <taxon>Pseudomonadota</taxon>
        <taxon>Betaproteobacteria</taxon>
        <taxon>Burkholderiales</taxon>
        <taxon>Sphaerotilaceae</taxon>
        <taxon>Piscinibacter</taxon>
    </lineage>
</organism>
<keyword evidence="8" id="KW-0472">Membrane</keyword>
<dbReference type="PROSITE" id="PS50109">
    <property type="entry name" value="HIS_KIN"/>
    <property type="match status" value="1"/>
</dbReference>
<dbReference type="InterPro" id="IPR036097">
    <property type="entry name" value="HisK_dim/P_sf"/>
</dbReference>
<dbReference type="Pfam" id="PF00072">
    <property type="entry name" value="Response_reg"/>
    <property type="match status" value="1"/>
</dbReference>
<dbReference type="EMBL" id="CP136336">
    <property type="protein sequence ID" value="WOB06060.1"/>
    <property type="molecule type" value="Genomic_DNA"/>
</dbReference>
<reference evidence="11 12" key="1">
    <citation type="submission" date="2023-10" db="EMBL/GenBank/DDBJ databases">
        <title>Bacteria for the degradation of biodegradable plastic PBAT(Polybutylene adipate terephthalate).</title>
        <authorList>
            <person name="Weon H.-Y."/>
            <person name="Yeon J."/>
        </authorList>
    </citation>
    <scope>NUCLEOTIDE SEQUENCE [LARGE SCALE GENOMIC DNA]</scope>
    <source>
        <strain evidence="11 12">SBD 7-3</strain>
    </source>
</reference>
<dbReference type="SMART" id="SM00448">
    <property type="entry name" value="REC"/>
    <property type="match status" value="1"/>
</dbReference>
<accession>A0ABZ0CSY4</accession>
<dbReference type="CDD" id="cd00082">
    <property type="entry name" value="HisKA"/>
    <property type="match status" value="1"/>
</dbReference>
<comment type="catalytic activity">
    <reaction evidence="1">
        <text>ATP + protein L-histidine = ADP + protein N-phospho-L-histidine.</text>
        <dbReference type="EC" id="2.7.13.3"/>
    </reaction>
</comment>
<evidence type="ECO:0000259" key="10">
    <source>
        <dbReference type="PROSITE" id="PS50110"/>
    </source>
</evidence>
<dbReference type="SUPFAM" id="SSF52172">
    <property type="entry name" value="CheY-like"/>
    <property type="match status" value="1"/>
</dbReference>
<dbReference type="InterPro" id="IPR005467">
    <property type="entry name" value="His_kinase_dom"/>
</dbReference>
<dbReference type="PANTHER" id="PTHR43047:SF9">
    <property type="entry name" value="HISTIDINE KINASE"/>
    <property type="match status" value="1"/>
</dbReference>
<dbReference type="PROSITE" id="PS50110">
    <property type="entry name" value="RESPONSE_REGULATORY"/>
    <property type="match status" value="1"/>
</dbReference>
<dbReference type="Proteomes" id="UP001303946">
    <property type="component" value="Chromosome"/>
</dbReference>
<dbReference type="Gene3D" id="3.30.565.10">
    <property type="entry name" value="Histidine kinase-like ATPase, C-terminal domain"/>
    <property type="match status" value="1"/>
</dbReference>